<keyword evidence="10" id="KW-1185">Reference proteome</keyword>
<evidence type="ECO:0000313" key="9">
    <source>
        <dbReference type="EMBL" id="MBT9315282.1"/>
    </source>
</evidence>
<dbReference type="PROSITE" id="PS50109">
    <property type="entry name" value="HIS_KIN"/>
    <property type="match status" value="1"/>
</dbReference>
<dbReference type="Gene3D" id="3.30.565.10">
    <property type="entry name" value="Histidine kinase-like ATPase, C-terminal domain"/>
    <property type="match status" value="1"/>
</dbReference>
<accession>A0A947GIZ6</accession>
<dbReference type="InterPro" id="IPR036097">
    <property type="entry name" value="HisK_dim/P_sf"/>
</dbReference>
<dbReference type="NCBIfam" id="TIGR00229">
    <property type="entry name" value="sensory_box"/>
    <property type="match status" value="1"/>
</dbReference>
<dbReference type="SMART" id="SM00091">
    <property type="entry name" value="PAS"/>
    <property type="match status" value="1"/>
</dbReference>
<comment type="caution">
    <text evidence="9">The sequence shown here is derived from an EMBL/GenBank/DDBJ whole genome shotgun (WGS) entry which is preliminary data.</text>
</comment>
<dbReference type="InterPro" id="IPR005467">
    <property type="entry name" value="His_kinase_dom"/>
</dbReference>
<sequence length="502" mass="55629">MTQLLAAPIEQLSNRPFQAIFSTKTDHSSHYWQALNTSQTVTFEDTVTLSDRRYQFAIEAIPVPPVDNAAAQLIVTFTRRSSEAALRQSEERFRSLFEGVSLIGMQIYDHQRRVIGWNRASEQLYGYTCKEAMGQQLEDLIIPDAMREWVIQAVEAWLQRGIPIPACELTLRHKNGGPVEVFSSHMMLTNLEGEPELYCLDLDISDRKQAESTLQQAQLKMMHGEKMSSLGKMVAGIAHEINNPISFIDGNLDHAKEYMTDLLHLVSLYQTAYPSPRHDIQSVLESLDLDFIQKDFFKLATSMQVGADRIRSIVDSLRNFSRLDETGAKVVDIHDGLNSTLRILHHRLQTIDPAIQVVKNYGNLSPIVCYPGPLNQVFMNVLTNAIDALADARTNSSTGSPQTASPQIEISTSQPGGRQTVISICDNGPGISDTVKAQIFDPFFTTKPVGQGTGMGLAISYQVITQQHQGQLLVESVHGKGTCVEIRLPLASSLATPLQGPV</sequence>
<dbReference type="InterPro" id="IPR000014">
    <property type="entry name" value="PAS"/>
</dbReference>
<evidence type="ECO:0000259" key="7">
    <source>
        <dbReference type="PROSITE" id="PS50109"/>
    </source>
</evidence>
<dbReference type="PANTHER" id="PTHR43065:SF48">
    <property type="entry name" value="HISTIDINE KINASE"/>
    <property type="match status" value="1"/>
</dbReference>
<dbReference type="Gene3D" id="1.10.287.130">
    <property type="match status" value="1"/>
</dbReference>
<dbReference type="AlphaFoldDB" id="A0A947GIZ6"/>
<dbReference type="PROSITE" id="PS50112">
    <property type="entry name" value="PAS"/>
    <property type="match status" value="1"/>
</dbReference>
<feature type="region of interest" description="Disordered" evidence="6">
    <location>
        <begin position="393"/>
        <end position="417"/>
    </location>
</feature>
<dbReference type="Pfam" id="PF08447">
    <property type="entry name" value="PAS_3"/>
    <property type="match status" value="1"/>
</dbReference>
<dbReference type="InterPro" id="IPR004358">
    <property type="entry name" value="Sig_transdc_His_kin-like_C"/>
</dbReference>
<keyword evidence="4" id="KW-0418">Kinase</keyword>
<evidence type="ECO:0000256" key="2">
    <source>
        <dbReference type="ARBA" id="ARBA00012438"/>
    </source>
</evidence>
<organism evidence="9 10">
    <name type="scientific">Leptothoe spongobia TAU-MAC 1115</name>
    <dbReference type="NCBI Taxonomy" id="1967444"/>
    <lineage>
        <taxon>Bacteria</taxon>
        <taxon>Bacillati</taxon>
        <taxon>Cyanobacteriota</taxon>
        <taxon>Cyanophyceae</taxon>
        <taxon>Nodosilineales</taxon>
        <taxon>Cymatolegaceae</taxon>
        <taxon>Leptothoe</taxon>
        <taxon>Leptothoe spongobia</taxon>
    </lineage>
</organism>
<gene>
    <name evidence="9" type="ORF">IXB50_07570</name>
</gene>
<dbReference type="CDD" id="cd00082">
    <property type="entry name" value="HisKA"/>
    <property type="match status" value="1"/>
</dbReference>
<dbReference type="CDD" id="cd00130">
    <property type="entry name" value="PAS"/>
    <property type="match status" value="1"/>
</dbReference>
<feature type="domain" description="Histidine kinase" evidence="7">
    <location>
        <begin position="236"/>
        <end position="492"/>
    </location>
</feature>
<name>A0A947GIZ6_9CYAN</name>
<dbReference type="PRINTS" id="PR00344">
    <property type="entry name" value="BCTRLSENSOR"/>
</dbReference>
<dbReference type="SUPFAM" id="SSF55874">
    <property type="entry name" value="ATPase domain of HSP90 chaperone/DNA topoisomerase II/histidine kinase"/>
    <property type="match status" value="1"/>
</dbReference>
<dbReference type="InterPro" id="IPR013655">
    <property type="entry name" value="PAS_fold_3"/>
</dbReference>
<dbReference type="InterPro" id="IPR036890">
    <property type="entry name" value="HATPase_C_sf"/>
</dbReference>
<dbReference type="InterPro" id="IPR035965">
    <property type="entry name" value="PAS-like_dom_sf"/>
</dbReference>
<comment type="catalytic activity">
    <reaction evidence="1">
        <text>ATP + protein L-histidine = ADP + protein N-phospho-L-histidine.</text>
        <dbReference type="EC" id="2.7.13.3"/>
    </reaction>
</comment>
<dbReference type="InterPro" id="IPR003661">
    <property type="entry name" value="HisK_dim/P_dom"/>
</dbReference>
<dbReference type="EC" id="2.7.13.3" evidence="2"/>
<reference evidence="9" key="2">
    <citation type="journal article" date="2021" name="Mar. Drugs">
        <title>Genome Reduction and Secondary Metabolism of the Marine Sponge-Associated Cyanobacterium Leptothoe.</title>
        <authorList>
            <person name="Konstantinou D."/>
            <person name="Popin R.V."/>
            <person name="Fewer D.P."/>
            <person name="Sivonen K."/>
            <person name="Gkelis S."/>
        </authorList>
    </citation>
    <scope>NUCLEOTIDE SEQUENCE</scope>
    <source>
        <strain evidence="9">TAU-MAC 1115</strain>
    </source>
</reference>
<dbReference type="SUPFAM" id="SSF55785">
    <property type="entry name" value="PYP-like sensor domain (PAS domain)"/>
    <property type="match status" value="1"/>
</dbReference>
<keyword evidence="4" id="KW-0808">Transferase</keyword>
<evidence type="ECO:0000256" key="4">
    <source>
        <dbReference type="ARBA" id="ARBA00022777"/>
    </source>
</evidence>
<evidence type="ECO:0000259" key="8">
    <source>
        <dbReference type="PROSITE" id="PS50112"/>
    </source>
</evidence>
<dbReference type="PANTHER" id="PTHR43065">
    <property type="entry name" value="SENSOR HISTIDINE KINASE"/>
    <property type="match status" value="1"/>
</dbReference>
<evidence type="ECO:0000256" key="6">
    <source>
        <dbReference type="SAM" id="MobiDB-lite"/>
    </source>
</evidence>
<dbReference type="Gene3D" id="3.30.450.20">
    <property type="entry name" value="PAS domain"/>
    <property type="match status" value="1"/>
</dbReference>
<feature type="domain" description="PAS" evidence="8">
    <location>
        <begin position="89"/>
        <end position="144"/>
    </location>
</feature>
<dbReference type="GO" id="GO:0000155">
    <property type="term" value="F:phosphorelay sensor kinase activity"/>
    <property type="evidence" value="ECO:0007669"/>
    <property type="project" value="InterPro"/>
</dbReference>
<dbReference type="Pfam" id="PF02518">
    <property type="entry name" value="HATPase_c"/>
    <property type="match status" value="1"/>
</dbReference>
<keyword evidence="3" id="KW-0597">Phosphoprotein</keyword>
<dbReference type="SMART" id="SM00387">
    <property type="entry name" value="HATPase_c"/>
    <property type="match status" value="1"/>
</dbReference>
<dbReference type="SMART" id="SM00388">
    <property type="entry name" value="HisKA"/>
    <property type="match status" value="1"/>
</dbReference>
<proteinExistence type="predicted"/>
<dbReference type="InterPro" id="IPR003594">
    <property type="entry name" value="HATPase_dom"/>
</dbReference>
<reference evidence="9" key="1">
    <citation type="submission" date="2020-11" db="EMBL/GenBank/DDBJ databases">
        <authorList>
            <person name="Konstantinou D."/>
            <person name="Gkelis S."/>
            <person name="Popin R."/>
            <person name="Fewer D."/>
            <person name="Sivonen K."/>
        </authorList>
    </citation>
    <scope>NUCLEOTIDE SEQUENCE</scope>
    <source>
        <strain evidence="9">TAU-MAC 1115</strain>
    </source>
</reference>
<evidence type="ECO:0000313" key="10">
    <source>
        <dbReference type="Proteomes" id="UP000717364"/>
    </source>
</evidence>
<dbReference type="Proteomes" id="UP000717364">
    <property type="component" value="Unassembled WGS sequence"/>
</dbReference>
<protein>
    <recommendedName>
        <fullName evidence="2">histidine kinase</fullName>
        <ecNumber evidence="2">2.7.13.3</ecNumber>
    </recommendedName>
</protein>
<dbReference type="EMBL" id="JADOES010000010">
    <property type="protein sequence ID" value="MBT9315282.1"/>
    <property type="molecule type" value="Genomic_DNA"/>
</dbReference>
<evidence type="ECO:0000256" key="3">
    <source>
        <dbReference type="ARBA" id="ARBA00022553"/>
    </source>
</evidence>
<dbReference type="SUPFAM" id="SSF47384">
    <property type="entry name" value="Homodimeric domain of signal transducing histidine kinase"/>
    <property type="match status" value="1"/>
</dbReference>
<keyword evidence="5" id="KW-0902">Two-component regulatory system</keyword>
<evidence type="ECO:0000256" key="5">
    <source>
        <dbReference type="ARBA" id="ARBA00023012"/>
    </source>
</evidence>
<evidence type="ECO:0000256" key="1">
    <source>
        <dbReference type="ARBA" id="ARBA00000085"/>
    </source>
</evidence>